<evidence type="ECO:0008006" key="4">
    <source>
        <dbReference type="Google" id="ProtNLM"/>
    </source>
</evidence>
<evidence type="ECO:0000256" key="1">
    <source>
        <dbReference type="SAM" id="Phobius"/>
    </source>
</evidence>
<sequence length="64" mass="7036">MAKSTHRVLSEIFRDVAQVFFASVVVTPLLTSETAVNWLLVRFGLGMALVSWLLAVTMGEKGKI</sequence>
<feature type="transmembrane region" description="Helical" evidence="1">
    <location>
        <begin position="36"/>
        <end position="56"/>
    </location>
</feature>
<proteinExistence type="predicted"/>
<dbReference type="EMBL" id="PCSQ01000115">
    <property type="protein sequence ID" value="PIP51919.1"/>
    <property type="molecule type" value="Genomic_DNA"/>
</dbReference>
<keyword evidence="1" id="KW-0812">Transmembrane</keyword>
<dbReference type="Proteomes" id="UP000231081">
    <property type="component" value="Unassembled WGS sequence"/>
</dbReference>
<protein>
    <recommendedName>
        <fullName evidence="4">MFS transporter</fullName>
    </recommendedName>
</protein>
<keyword evidence="1" id="KW-0472">Membrane</keyword>
<organism evidence="2 3">
    <name type="scientific">Candidatus Beckwithbacteria bacterium CG23_combo_of_CG06-09_8_20_14_all_47_9</name>
    <dbReference type="NCBI Taxonomy" id="1974498"/>
    <lineage>
        <taxon>Bacteria</taxon>
        <taxon>Candidatus Beckwithiibacteriota</taxon>
    </lineage>
</organism>
<name>A0A2H0B2N8_9BACT</name>
<evidence type="ECO:0000313" key="3">
    <source>
        <dbReference type="Proteomes" id="UP000231081"/>
    </source>
</evidence>
<accession>A0A2H0B2N8</accession>
<dbReference type="AlphaFoldDB" id="A0A2H0B2N8"/>
<keyword evidence="1" id="KW-1133">Transmembrane helix</keyword>
<evidence type="ECO:0000313" key="2">
    <source>
        <dbReference type="EMBL" id="PIP51919.1"/>
    </source>
</evidence>
<reference evidence="2 3" key="1">
    <citation type="submission" date="2017-09" db="EMBL/GenBank/DDBJ databases">
        <title>Depth-based differentiation of microbial function through sediment-hosted aquifers and enrichment of novel symbionts in the deep terrestrial subsurface.</title>
        <authorList>
            <person name="Probst A.J."/>
            <person name="Ladd B."/>
            <person name="Jarett J.K."/>
            <person name="Geller-Mcgrath D.E."/>
            <person name="Sieber C.M."/>
            <person name="Emerson J.B."/>
            <person name="Anantharaman K."/>
            <person name="Thomas B.C."/>
            <person name="Malmstrom R."/>
            <person name="Stieglmeier M."/>
            <person name="Klingl A."/>
            <person name="Woyke T."/>
            <person name="Ryan C.M."/>
            <person name="Banfield J.F."/>
        </authorList>
    </citation>
    <scope>NUCLEOTIDE SEQUENCE [LARGE SCALE GENOMIC DNA]</scope>
    <source>
        <strain evidence="2">CG23_combo_of_CG06-09_8_20_14_all_47_9</strain>
    </source>
</reference>
<comment type="caution">
    <text evidence="2">The sequence shown here is derived from an EMBL/GenBank/DDBJ whole genome shotgun (WGS) entry which is preliminary data.</text>
</comment>
<gene>
    <name evidence="2" type="ORF">COX09_04475</name>
</gene>